<evidence type="ECO:0000256" key="10">
    <source>
        <dbReference type="SAM" id="MobiDB-lite"/>
    </source>
</evidence>
<keyword evidence="3" id="KW-0479">Metal-binding</keyword>
<dbReference type="InterPro" id="IPR036060">
    <property type="entry name" value="Znf_C2H2C_sf"/>
</dbReference>
<accession>A0A915CP23</accession>
<evidence type="ECO:0000256" key="5">
    <source>
        <dbReference type="ARBA" id="ARBA00022771"/>
    </source>
</evidence>
<dbReference type="PANTHER" id="PTHR10816:SF15">
    <property type="entry name" value="MYELIN TRANSCRIPTION FACTOR 1-LIKE PROTEIN"/>
    <property type="match status" value="1"/>
</dbReference>
<evidence type="ECO:0000256" key="6">
    <source>
        <dbReference type="ARBA" id="ARBA00022833"/>
    </source>
</evidence>
<comment type="subcellular location">
    <subcellularLocation>
        <location evidence="1">Nucleus</location>
    </subcellularLocation>
</comment>
<name>A0A915CP23_9BILA</name>
<dbReference type="GO" id="GO:0008270">
    <property type="term" value="F:zinc ion binding"/>
    <property type="evidence" value="ECO:0007669"/>
    <property type="project" value="UniProtKB-KW"/>
</dbReference>
<evidence type="ECO:0000313" key="12">
    <source>
        <dbReference type="WBParaSite" id="jg10678"/>
    </source>
</evidence>
<protein>
    <submittedName>
        <fullName evidence="12">Myelin transcription factor 1-like protein</fullName>
    </submittedName>
</protein>
<keyword evidence="4" id="KW-0677">Repeat</keyword>
<evidence type="ECO:0000256" key="1">
    <source>
        <dbReference type="ARBA" id="ARBA00004123"/>
    </source>
</evidence>
<evidence type="ECO:0000256" key="4">
    <source>
        <dbReference type="ARBA" id="ARBA00022737"/>
    </source>
</evidence>
<dbReference type="Proteomes" id="UP000887574">
    <property type="component" value="Unplaced"/>
</dbReference>
<keyword evidence="6" id="KW-0862">Zinc</keyword>
<evidence type="ECO:0000256" key="3">
    <source>
        <dbReference type="ARBA" id="ARBA00022723"/>
    </source>
</evidence>
<dbReference type="GO" id="GO:0006355">
    <property type="term" value="P:regulation of DNA-templated transcription"/>
    <property type="evidence" value="ECO:0007669"/>
    <property type="project" value="InterPro"/>
</dbReference>
<dbReference type="WBParaSite" id="jg10678">
    <property type="protein sequence ID" value="jg10678"/>
    <property type="gene ID" value="jg10678"/>
</dbReference>
<keyword evidence="11" id="KW-1185">Reference proteome</keyword>
<feature type="region of interest" description="Disordered" evidence="10">
    <location>
        <begin position="1"/>
        <end position="35"/>
    </location>
</feature>
<keyword evidence="5" id="KW-0863">Zinc-finger</keyword>
<dbReference type="Gene3D" id="4.10.320.30">
    <property type="match status" value="1"/>
</dbReference>
<organism evidence="11 12">
    <name type="scientific">Ditylenchus dipsaci</name>
    <dbReference type="NCBI Taxonomy" id="166011"/>
    <lineage>
        <taxon>Eukaryota</taxon>
        <taxon>Metazoa</taxon>
        <taxon>Ecdysozoa</taxon>
        <taxon>Nematoda</taxon>
        <taxon>Chromadorea</taxon>
        <taxon>Rhabditida</taxon>
        <taxon>Tylenchina</taxon>
        <taxon>Tylenchomorpha</taxon>
        <taxon>Sphaerularioidea</taxon>
        <taxon>Anguinidae</taxon>
        <taxon>Anguininae</taxon>
        <taxon>Ditylenchus</taxon>
    </lineage>
</organism>
<evidence type="ECO:0000256" key="2">
    <source>
        <dbReference type="ARBA" id="ARBA00010194"/>
    </source>
</evidence>
<reference evidence="12" key="1">
    <citation type="submission" date="2022-11" db="UniProtKB">
        <authorList>
            <consortium name="WormBaseParasite"/>
        </authorList>
    </citation>
    <scope>IDENTIFICATION</scope>
</reference>
<evidence type="ECO:0000256" key="8">
    <source>
        <dbReference type="ARBA" id="ARBA00023163"/>
    </source>
</evidence>
<keyword evidence="8" id="KW-0804">Transcription</keyword>
<dbReference type="GO" id="GO:0005634">
    <property type="term" value="C:nucleus"/>
    <property type="evidence" value="ECO:0007669"/>
    <property type="project" value="UniProtKB-SubCell"/>
</dbReference>
<keyword evidence="7" id="KW-0805">Transcription regulation</keyword>
<evidence type="ECO:0000256" key="7">
    <source>
        <dbReference type="ARBA" id="ARBA00023015"/>
    </source>
</evidence>
<comment type="similarity">
    <text evidence="2">Belongs to the MYT1 family.</text>
</comment>
<keyword evidence="9" id="KW-0539">Nucleus</keyword>
<sequence>MESPNGMGLANALANGSTPHSSKHRDGGKLSCPTPNCDGSGHQTGLYTHHRSLSGCPRRPDKSTIQCKLFYRVNMALYEGEKNGTGSLHCPSFEFL</sequence>
<dbReference type="GO" id="GO:0007399">
    <property type="term" value="P:nervous system development"/>
    <property type="evidence" value="ECO:0007669"/>
    <property type="project" value="UniProtKB-KW"/>
</dbReference>
<dbReference type="SUPFAM" id="SSF103637">
    <property type="entry name" value="CCHHC domain"/>
    <property type="match status" value="1"/>
</dbReference>
<dbReference type="AlphaFoldDB" id="A0A915CP23"/>
<dbReference type="InterPro" id="IPR002515">
    <property type="entry name" value="Znf_C2H2C"/>
</dbReference>
<dbReference type="PANTHER" id="PTHR10816">
    <property type="entry name" value="MYELIN TRANSCRIPTION FACTOR 1-RELATED"/>
    <property type="match status" value="1"/>
</dbReference>
<dbReference type="PROSITE" id="PS51802">
    <property type="entry name" value="ZF_CCHHC"/>
    <property type="match status" value="1"/>
</dbReference>
<proteinExistence type="inferred from homology"/>
<evidence type="ECO:0000256" key="9">
    <source>
        <dbReference type="ARBA" id="ARBA00023242"/>
    </source>
</evidence>
<dbReference type="FunFam" id="4.10.320.30:FF:000001">
    <property type="entry name" value="Myelin transcription factor 1-like, a"/>
    <property type="match status" value="1"/>
</dbReference>
<evidence type="ECO:0000313" key="11">
    <source>
        <dbReference type="Proteomes" id="UP000887574"/>
    </source>
</evidence>
<dbReference type="Pfam" id="PF01530">
    <property type="entry name" value="zf-C2HC"/>
    <property type="match status" value="1"/>
</dbReference>